<dbReference type="Proteomes" id="UP000321223">
    <property type="component" value="Unassembled WGS sequence"/>
</dbReference>
<keyword evidence="2 4" id="KW-0805">Transcription regulation</keyword>
<comment type="catalytic activity">
    <reaction evidence="4">
        <text>UMP + diphosphate = 5-phospho-alpha-D-ribose 1-diphosphate + uracil</text>
        <dbReference type="Rhea" id="RHEA:13017"/>
        <dbReference type="ChEBI" id="CHEBI:17568"/>
        <dbReference type="ChEBI" id="CHEBI:33019"/>
        <dbReference type="ChEBI" id="CHEBI:57865"/>
        <dbReference type="ChEBI" id="CHEBI:58017"/>
        <dbReference type="EC" id="2.4.2.9"/>
    </reaction>
</comment>
<dbReference type="HAMAP" id="MF_01219">
    <property type="entry name" value="PyrR"/>
    <property type="match status" value="1"/>
</dbReference>
<dbReference type="PANTHER" id="PTHR11608">
    <property type="entry name" value="BIFUNCTIONAL PROTEIN PYRR"/>
    <property type="match status" value="1"/>
</dbReference>
<dbReference type="FunFam" id="3.40.50.2020:FF:000020">
    <property type="entry name" value="Bifunctional protein PyrR"/>
    <property type="match status" value="1"/>
</dbReference>
<dbReference type="GO" id="GO:0006355">
    <property type="term" value="P:regulation of DNA-templated transcription"/>
    <property type="evidence" value="ECO:0007669"/>
    <property type="project" value="UniProtKB-UniRule"/>
</dbReference>
<keyword evidence="3 4" id="KW-0804">Transcription</keyword>
<dbReference type="InterPro" id="IPR029057">
    <property type="entry name" value="PRTase-like"/>
</dbReference>
<organism evidence="6 7">
    <name type="scientific">Microcystis aeruginosa 11-30S32</name>
    <dbReference type="NCBI Taxonomy" id="2358142"/>
    <lineage>
        <taxon>Bacteria</taxon>
        <taxon>Bacillati</taxon>
        <taxon>Cyanobacteriota</taxon>
        <taxon>Cyanophyceae</taxon>
        <taxon>Oscillatoriophycideae</taxon>
        <taxon>Chroococcales</taxon>
        <taxon>Microcystaceae</taxon>
        <taxon>Microcystis</taxon>
    </lineage>
</organism>
<comment type="function">
    <text evidence="4">Also displays a weak uracil phosphoribosyltransferase activity which is not physiologically significant.</text>
</comment>
<dbReference type="PANTHER" id="PTHR11608:SF0">
    <property type="entry name" value="BIFUNCTIONAL PROTEIN PYRR"/>
    <property type="match status" value="1"/>
</dbReference>
<sequence>MVLKEKEKEKKVHFRQNFPIPYPPLSWKIMTPQLIEILSADEIRRTITRLASEVIEKSGDLNNLILIGIYTRGVPLANLIANQIESLEGVKVPVGAIDITFYRDDLDRIKTRTPAKTKMPLDVTGKTVILVDDVIYKGRTIRAAFNAIIEYGRPQKIRLLVLVDRGHRELPIHPDFTGKKLPTAAEEQVKVYLQEIDGKDGVELIK</sequence>
<accession>A0A510PNZ5</accession>
<dbReference type="SUPFAM" id="SSF53271">
    <property type="entry name" value="PRTase-like"/>
    <property type="match status" value="1"/>
</dbReference>
<feature type="short sequence motif" description="PRPP-binding" evidence="4">
    <location>
        <begin position="128"/>
        <end position="140"/>
    </location>
</feature>
<evidence type="ECO:0000313" key="6">
    <source>
        <dbReference type="EMBL" id="GCA95576.1"/>
    </source>
</evidence>
<evidence type="ECO:0000256" key="1">
    <source>
        <dbReference type="ARBA" id="ARBA00005565"/>
    </source>
</evidence>
<dbReference type="NCBIfam" id="NF003549">
    <property type="entry name" value="PRK05205.1-5"/>
    <property type="match status" value="1"/>
</dbReference>
<dbReference type="AlphaFoldDB" id="A0A510PNZ5"/>
<name>A0A510PNZ5_MICAE</name>
<dbReference type="InterPro" id="IPR050137">
    <property type="entry name" value="PyrR_bifunctional"/>
</dbReference>
<dbReference type="Pfam" id="PF00156">
    <property type="entry name" value="Pribosyltran"/>
    <property type="match status" value="1"/>
</dbReference>
<proteinExistence type="inferred from homology"/>
<comment type="function">
    <text evidence="4">Regulates the transcription of the pyrimidine nucleotide (pyr) operon in response to exogenous pyrimidines.</text>
</comment>
<dbReference type="EMBL" id="BHVU01000408">
    <property type="protein sequence ID" value="GCA95576.1"/>
    <property type="molecule type" value="Genomic_DNA"/>
</dbReference>
<dbReference type="CDD" id="cd06223">
    <property type="entry name" value="PRTases_typeI"/>
    <property type="match status" value="1"/>
</dbReference>
<comment type="caution">
    <text evidence="6">The sequence shown here is derived from an EMBL/GenBank/DDBJ whole genome shotgun (WGS) entry which is preliminary data.</text>
</comment>
<protein>
    <recommendedName>
        <fullName evidence="4">Bifunctional protein PyrR</fullName>
    </recommendedName>
    <domain>
        <recommendedName>
            <fullName evidence="4">Pyrimidine operon regulatory protein</fullName>
        </recommendedName>
    </domain>
    <domain>
        <recommendedName>
            <fullName evidence="4">Uracil phosphoribosyltransferase</fullName>
            <shortName evidence="4">UPRTase</shortName>
            <ecNumber evidence="4">2.4.2.9</ecNumber>
        </recommendedName>
    </domain>
</protein>
<keyword evidence="4" id="KW-0808">Transferase</keyword>
<gene>
    <name evidence="4" type="primary">pyrR</name>
    <name evidence="6" type="ORF">MAE30S32_42280</name>
</gene>
<keyword evidence="4" id="KW-0328">Glycosyltransferase</keyword>
<evidence type="ECO:0000313" key="7">
    <source>
        <dbReference type="Proteomes" id="UP000321223"/>
    </source>
</evidence>
<evidence type="ECO:0000256" key="4">
    <source>
        <dbReference type="HAMAP-Rule" id="MF_01219"/>
    </source>
</evidence>
<comment type="similarity">
    <text evidence="1 4">Belongs to the purine/pyrimidine phosphoribosyltransferase family. PyrR subfamily.</text>
</comment>
<feature type="domain" description="Phosphoribosyltransferase" evidence="5">
    <location>
        <begin position="37"/>
        <end position="191"/>
    </location>
</feature>
<dbReference type="InterPro" id="IPR023050">
    <property type="entry name" value="PyrR"/>
</dbReference>
<evidence type="ECO:0000259" key="5">
    <source>
        <dbReference type="Pfam" id="PF00156"/>
    </source>
</evidence>
<dbReference type="InterPro" id="IPR000836">
    <property type="entry name" value="PRTase_dom"/>
</dbReference>
<dbReference type="GO" id="GO:0004845">
    <property type="term" value="F:uracil phosphoribosyltransferase activity"/>
    <property type="evidence" value="ECO:0007669"/>
    <property type="project" value="UniProtKB-UniRule"/>
</dbReference>
<reference evidence="6 7" key="1">
    <citation type="journal article" date="2019" name="Appl. Environ. Microbiol.">
        <title>Co-occurrence of broad and narrow host-range viruses infecting the toxic bloom-forming cyanobacterium Microcystis aeruginosa.</title>
        <authorList>
            <person name="Morimoto D."/>
            <person name="Tominaga K."/>
            <person name="Nishimura Y."/>
            <person name="Yoshida N."/>
            <person name="Kimura S."/>
            <person name="Sako Y."/>
            <person name="Yoshida T."/>
        </authorList>
    </citation>
    <scope>NUCLEOTIDE SEQUENCE [LARGE SCALE GENOMIC DNA]</scope>
    <source>
        <strain evidence="6 7">11-30S32</strain>
    </source>
</reference>
<dbReference type="EC" id="2.4.2.9" evidence="4"/>
<evidence type="ECO:0000256" key="3">
    <source>
        <dbReference type="ARBA" id="ARBA00023163"/>
    </source>
</evidence>
<dbReference type="Gene3D" id="3.40.50.2020">
    <property type="match status" value="1"/>
</dbReference>
<evidence type="ECO:0000256" key="2">
    <source>
        <dbReference type="ARBA" id="ARBA00023015"/>
    </source>
</evidence>